<dbReference type="PROSITE" id="PS51257">
    <property type="entry name" value="PROKAR_LIPOPROTEIN"/>
    <property type="match status" value="1"/>
</dbReference>
<dbReference type="RefSeq" id="WP_264850928.1">
    <property type="nucleotide sequence ID" value="NZ_BRXR01000001.1"/>
</dbReference>
<name>A0ABQ5N8S3_9CLOT</name>
<dbReference type="Proteomes" id="UP001208567">
    <property type="component" value="Unassembled WGS sequence"/>
</dbReference>
<organism evidence="1 2">
    <name type="scientific">Clostridium omnivorum</name>
    <dbReference type="NCBI Taxonomy" id="1604902"/>
    <lineage>
        <taxon>Bacteria</taxon>
        <taxon>Bacillati</taxon>
        <taxon>Bacillota</taxon>
        <taxon>Clostridia</taxon>
        <taxon>Eubacteriales</taxon>
        <taxon>Clostridiaceae</taxon>
        <taxon>Clostridium</taxon>
    </lineage>
</organism>
<evidence type="ECO:0000313" key="2">
    <source>
        <dbReference type="Proteomes" id="UP001208567"/>
    </source>
</evidence>
<evidence type="ECO:0008006" key="3">
    <source>
        <dbReference type="Google" id="ProtNLM"/>
    </source>
</evidence>
<protein>
    <recommendedName>
        <fullName evidence="3">Lipoprotein</fullName>
    </recommendedName>
</protein>
<keyword evidence="2" id="KW-1185">Reference proteome</keyword>
<comment type="caution">
    <text evidence="1">The sequence shown here is derived from an EMBL/GenBank/DDBJ whole genome shotgun (WGS) entry which is preliminary data.</text>
</comment>
<dbReference type="EMBL" id="BRXR01000001">
    <property type="protein sequence ID" value="GLC31594.1"/>
    <property type="molecule type" value="Genomic_DNA"/>
</dbReference>
<accession>A0ABQ5N8S3</accession>
<sequence>MRRAFMFICSLVITAIFIGCQPVTKQVCIDWVDAIKVNGKVYSNNYRQIITDEKIIDKEIDVVKFKVAENINDPEYRLKDGDATFLQPGTKIFSVKGYDKNKVAAVKVGVNWILYIAEGNRDLVTEDKEEYISASKLVVAGINEKKIEIEDKNKIEEIAKILKQNSNISQMPDLNNQKRFSFYFVIKDKDGIGKIATRYYLSYEDINNDGYIEAGNNILKVNNTINKMLTEGL</sequence>
<gene>
    <name evidence="1" type="ORF">bsdE14_30040</name>
</gene>
<reference evidence="1 2" key="1">
    <citation type="journal article" date="2024" name="Int. J. Syst. Evol. Microbiol.">
        <title>Clostridium omnivorum sp. nov., isolated from anoxic soil under the treatment of reductive soil disinfestation.</title>
        <authorList>
            <person name="Ueki A."/>
            <person name="Tonouchi A."/>
            <person name="Kaku N."/>
            <person name="Honma S."/>
            <person name="Ueki K."/>
        </authorList>
    </citation>
    <scope>NUCLEOTIDE SEQUENCE [LARGE SCALE GENOMIC DNA]</scope>
    <source>
        <strain evidence="1 2">E14</strain>
    </source>
</reference>
<proteinExistence type="predicted"/>
<evidence type="ECO:0000313" key="1">
    <source>
        <dbReference type="EMBL" id="GLC31594.1"/>
    </source>
</evidence>